<dbReference type="InterPro" id="IPR006034">
    <property type="entry name" value="Asparaginase/glutaminase-like"/>
</dbReference>
<dbReference type="Gene3D" id="3.40.50.1170">
    <property type="entry name" value="L-asparaginase, N-terminal domain"/>
    <property type="match status" value="1"/>
</dbReference>
<dbReference type="Pfam" id="PF00710">
    <property type="entry name" value="Asparaginase"/>
    <property type="match status" value="1"/>
</dbReference>
<feature type="domain" description="L-asparaginase N-terminal" evidence="7">
    <location>
        <begin position="4"/>
        <end position="205"/>
    </location>
</feature>
<dbReference type="AlphaFoldDB" id="A0A9Q1C3W2"/>
<sequence>MISRIMVIYSGGTIGMAKSNQKVYEPKANFFGSELKKIPMVCDDVYSENESLKPNEFALPVTREGRRILYTLLEYSPLKDSSNISFEDWIQMAEDVERNYEKYDGFVILHGTDTMAYTSSALSFMLDGLSKPVVLTGAQIPIYEIMTDGVDNLVRALYVAAESRFPEVTLLFDKTLYRGNRVTKVSSKDFQAYESPNIKPLLLFTAEERGQGTDVNRFKRDVALQCHKSMSKNVGILLIFPGITPQMIRKVLEPPIQGLVLLTFGSGNCPSRDKELLNEIKAATSRGAIIVNCTQCLKGFVSPSYETGSVLPKAGVLPGNDMTKEAAFAKLSYVLGQSGMSNEQRRSMMLRNIHGEITEITATSNES</sequence>
<dbReference type="OrthoDB" id="542841at2759"/>
<dbReference type="SUPFAM" id="SSF53774">
    <property type="entry name" value="Glutaminase/Asparaginase"/>
    <property type="match status" value="1"/>
</dbReference>
<dbReference type="InterPro" id="IPR036152">
    <property type="entry name" value="Asp/glu_Ase-like_sf"/>
</dbReference>
<reference evidence="9" key="1">
    <citation type="submission" date="2021-10" db="EMBL/GenBank/DDBJ databases">
        <title>Tropical sea cucumber genome reveals ecological adaptation and Cuvierian tubules defense mechanism.</title>
        <authorList>
            <person name="Chen T."/>
        </authorList>
    </citation>
    <scope>NUCLEOTIDE SEQUENCE</scope>
    <source>
        <strain evidence="9">Nanhai2018</strain>
        <tissue evidence="9">Muscle</tissue>
    </source>
</reference>
<keyword evidence="3" id="KW-0378">Hydrolase</keyword>
<dbReference type="Pfam" id="PF17763">
    <property type="entry name" value="Asparaginase_C"/>
    <property type="match status" value="1"/>
</dbReference>
<accession>A0A9Q1C3W2</accession>
<proteinExistence type="inferred from homology"/>
<gene>
    <name evidence="9" type="ORF">HOLleu_18835</name>
</gene>
<evidence type="ECO:0000256" key="2">
    <source>
        <dbReference type="ARBA" id="ARBA00022737"/>
    </source>
</evidence>
<dbReference type="EMBL" id="JAIZAY010000008">
    <property type="protein sequence ID" value="KAJ8037897.1"/>
    <property type="molecule type" value="Genomic_DNA"/>
</dbReference>
<evidence type="ECO:0000259" key="7">
    <source>
        <dbReference type="Pfam" id="PF00710"/>
    </source>
</evidence>
<dbReference type="InterPro" id="IPR040919">
    <property type="entry name" value="Asparaginase_C"/>
</dbReference>
<dbReference type="PRINTS" id="PR00139">
    <property type="entry name" value="ASNGLNASE"/>
</dbReference>
<evidence type="ECO:0000313" key="9">
    <source>
        <dbReference type="EMBL" id="KAJ8037897.1"/>
    </source>
</evidence>
<dbReference type="FunFam" id="3.40.50.1170:FF:000003">
    <property type="entry name" value="60 kDa lysophospholipase"/>
    <property type="match status" value="1"/>
</dbReference>
<dbReference type="FunFam" id="3.40.50.40:FF:000001">
    <property type="entry name" value="L-asparaginase 1"/>
    <property type="match status" value="1"/>
</dbReference>
<dbReference type="InterPro" id="IPR027474">
    <property type="entry name" value="L-asparaginase_N"/>
</dbReference>
<evidence type="ECO:0000256" key="5">
    <source>
        <dbReference type="ARBA" id="ARBA00061199"/>
    </source>
</evidence>
<dbReference type="PANTHER" id="PTHR11707:SF28">
    <property type="entry name" value="60 KDA LYSOPHOSPHOLIPASE"/>
    <property type="match status" value="1"/>
</dbReference>
<comment type="similarity">
    <text evidence="5">In the N-terminal section; belongs to the asparaginase 1 family.</text>
</comment>
<keyword evidence="2" id="KW-0677">Repeat</keyword>
<dbReference type="PIRSF" id="PIRSF001220">
    <property type="entry name" value="L-ASNase_gatD"/>
    <property type="match status" value="1"/>
</dbReference>
<dbReference type="EC" id="3.5.1.1" evidence="1"/>
<comment type="caution">
    <text evidence="9">The sequence shown here is derived from an EMBL/GenBank/DDBJ whole genome shotgun (WGS) entry which is preliminary data.</text>
</comment>
<dbReference type="PANTHER" id="PTHR11707">
    <property type="entry name" value="L-ASPARAGINASE"/>
    <property type="match status" value="1"/>
</dbReference>
<dbReference type="PIRSF" id="PIRSF500176">
    <property type="entry name" value="L_ASNase"/>
    <property type="match status" value="1"/>
</dbReference>
<dbReference type="SFLD" id="SFLDS00057">
    <property type="entry name" value="Glutaminase/Asparaginase"/>
    <property type="match status" value="1"/>
</dbReference>
<dbReference type="SMART" id="SM00870">
    <property type="entry name" value="Asparaginase"/>
    <property type="match status" value="1"/>
</dbReference>
<dbReference type="Gene3D" id="3.40.50.40">
    <property type="match status" value="1"/>
</dbReference>
<evidence type="ECO:0000256" key="3">
    <source>
        <dbReference type="ARBA" id="ARBA00022801"/>
    </source>
</evidence>
<dbReference type="InterPro" id="IPR027475">
    <property type="entry name" value="Asparaginase/glutaminase_AS2"/>
</dbReference>
<keyword evidence="10" id="KW-1185">Reference proteome</keyword>
<dbReference type="NCBIfam" id="TIGR00519">
    <property type="entry name" value="asnASE_I"/>
    <property type="match status" value="1"/>
</dbReference>
<evidence type="ECO:0000259" key="8">
    <source>
        <dbReference type="Pfam" id="PF17763"/>
    </source>
</evidence>
<dbReference type="PROSITE" id="PS00917">
    <property type="entry name" value="ASN_GLN_ASE_2"/>
    <property type="match status" value="1"/>
</dbReference>
<dbReference type="Proteomes" id="UP001152320">
    <property type="component" value="Chromosome 8"/>
</dbReference>
<evidence type="ECO:0000256" key="4">
    <source>
        <dbReference type="ARBA" id="ARBA00023043"/>
    </source>
</evidence>
<dbReference type="InterPro" id="IPR006033">
    <property type="entry name" value="AsnA_fam"/>
</dbReference>
<dbReference type="InterPro" id="IPR027473">
    <property type="entry name" value="L-asparaginase_C"/>
</dbReference>
<evidence type="ECO:0000256" key="6">
    <source>
        <dbReference type="PROSITE-ProRule" id="PRU10100"/>
    </source>
</evidence>
<evidence type="ECO:0000256" key="1">
    <source>
        <dbReference type="ARBA" id="ARBA00012920"/>
    </source>
</evidence>
<dbReference type="CDD" id="cd08963">
    <property type="entry name" value="L-asparaginase_I"/>
    <property type="match status" value="1"/>
</dbReference>
<dbReference type="InterPro" id="IPR041725">
    <property type="entry name" value="L-asparaginase_I"/>
</dbReference>
<evidence type="ECO:0000313" key="10">
    <source>
        <dbReference type="Proteomes" id="UP001152320"/>
    </source>
</evidence>
<keyword evidence="4" id="KW-0040">ANK repeat</keyword>
<dbReference type="PROSITE" id="PS51732">
    <property type="entry name" value="ASN_GLN_ASE_3"/>
    <property type="match status" value="1"/>
</dbReference>
<dbReference type="GO" id="GO:0009066">
    <property type="term" value="P:aspartate family amino acid metabolic process"/>
    <property type="evidence" value="ECO:0007669"/>
    <property type="project" value="UniProtKB-ARBA"/>
</dbReference>
<dbReference type="GO" id="GO:0004067">
    <property type="term" value="F:asparaginase activity"/>
    <property type="evidence" value="ECO:0007669"/>
    <property type="project" value="UniProtKB-UniRule"/>
</dbReference>
<feature type="active site" evidence="6">
    <location>
        <position position="112"/>
    </location>
</feature>
<dbReference type="InterPro" id="IPR037152">
    <property type="entry name" value="L-asparaginase_N_sf"/>
</dbReference>
<protein>
    <recommendedName>
        <fullName evidence="1">asparaginase</fullName>
        <ecNumber evidence="1">3.5.1.1</ecNumber>
    </recommendedName>
</protein>
<name>A0A9Q1C3W2_HOLLE</name>
<feature type="domain" description="Asparaginase/glutaminase C-terminal" evidence="8">
    <location>
        <begin position="233"/>
        <end position="349"/>
    </location>
</feature>
<organism evidence="9 10">
    <name type="scientific">Holothuria leucospilota</name>
    <name type="common">Black long sea cucumber</name>
    <name type="synonym">Mertensiothuria leucospilota</name>
    <dbReference type="NCBI Taxonomy" id="206669"/>
    <lineage>
        <taxon>Eukaryota</taxon>
        <taxon>Metazoa</taxon>
        <taxon>Echinodermata</taxon>
        <taxon>Eleutherozoa</taxon>
        <taxon>Echinozoa</taxon>
        <taxon>Holothuroidea</taxon>
        <taxon>Aspidochirotacea</taxon>
        <taxon>Aspidochirotida</taxon>
        <taxon>Holothuriidae</taxon>
        <taxon>Holothuria</taxon>
    </lineage>
</organism>